<proteinExistence type="predicted"/>
<evidence type="ECO:0000313" key="3">
    <source>
        <dbReference type="EMBL" id="KHS45834.1"/>
    </source>
</evidence>
<keyword evidence="2" id="KW-0812">Transmembrane</keyword>
<sequence length="211" mass="23321">MNDAVIGFVGVLVGVVATIGKDFVAYWIGRRNSGRYAAVRIVCILDQFAEKCVDVAGDDGTAEGRPAGRTASGEEYYEAQVDPPEPPVFPDDIDWTSISPDLMYRILALPNMALGTERFILAVSEHSFPPGYDELFQARWEGYADLGLEALSIVDALRRKFNLPQSSIAIGNPDWDSTKFLRQKKGEVLHLRAAERASNRALLEELAEMKN</sequence>
<keyword evidence="2" id="KW-1133">Transmembrane helix</keyword>
<accession>A0A0B8ZHQ1</accession>
<dbReference type="RefSeq" id="WP_052242412.1">
    <property type="nucleotide sequence ID" value="NZ_JRVC01000011.1"/>
</dbReference>
<keyword evidence="2" id="KW-0472">Membrane</keyword>
<dbReference type="EMBL" id="JRVC01000011">
    <property type="protein sequence ID" value="KHS45834.1"/>
    <property type="molecule type" value="Genomic_DNA"/>
</dbReference>
<evidence type="ECO:0000313" key="4">
    <source>
        <dbReference type="Proteomes" id="UP000031338"/>
    </source>
</evidence>
<reference evidence="3 4" key="1">
    <citation type="submission" date="2014-10" db="EMBL/GenBank/DDBJ databases">
        <title>Draft genome sequence of Novosphingobium subterraneum DSM 12447.</title>
        <authorList>
            <person name="Gan H.M."/>
            <person name="Gan H.Y."/>
            <person name="Savka M.A."/>
        </authorList>
    </citation>
    <scope>NUCLEOTIDE SEQUENCE [LARGE SCALE GENOMIC DNA]</scope>
    <source>
        <strain evidence="3 4">DSM 12447</strain>
    </source>
</reference>
<evidence type="ECO:0000256" key="1">
    <source>
        <dbReference type="SAM" id="MobiDB-lite"/>
    </source>
</evidence>
<protein>
    <submittedName>
        <fullName evidence="3">Uncharacterized protein</fullName>
    </submittedName>
</protein>
<feature type="transmembrane region" description="Helical" evidence="2">
    <location>
        <begin position="6"/>
        <end position="28"/>
    </location>
</feature>
<organism evidence="3 4">
    <name type="scientific">Novosphingobium subterraneum</name>
    <dbReference type="NCBI Taxonomy" id="48936"/>
    <lineage>
        <taxon>Bacteria</taxon>
        <taxon>Pseudomonadati</taxon>
        <taxon>Pseudomonadota</taxon>
        <taxon>Alphaproteobacteria</taxon>
        <taxon>Sphingomonadales</taxon>
        <taxon>Sphingomonadaceae</taxon>
        <taxon>Novosphingobium</taxon>
    </lineage>
</organism>
<keyword evidence="4" id="KW-1185">Reference proteome</keyword>
<evidence type="ECO:0000256" key="2">
    <source>
        <dbReference type="SAM" id="Phobius"/>
    </source>
</evidence>
<feature type="region of interest" description="Disordered" evidence="1">
    <location>
        <begin position="59"/>
        <end position="83"/>
    </location>
</feature>
<comment type="caution">
    <text evidence="3">The sequence shown here is derived from an EMBL/GenBank/DDBJ whole genome shotgun (WGS) entry which is preliminary data.</text>
</comment>
<dbReference type="AlphaFoldDB" id="A0A0B8ZHQ1"/>
<dbReference type="STRING" id="48936.NJ75_02439"/>
<gene>
    <name evidence="3" type="ORF">NJ75_02439</name>
</gene>
<name>A0A0B8ZHQ1_9SPHN</name>
<dbReference type="Proteomes" id="UP000031338">
    <property type="component" value="Unassembled WGS sequence"/>
</dbReference>